<keyword evidence="6" id="KW-0067">ATP-binding</keyword>
<evidence type="ECO:0000256" key="8">
    <source>
        <dbReference type="ARBA" id="ARBA00023098"/>
    </source>
</evidence>
<dbReference type="OrthoDB" id="9764892at2"/>
<evidence type="ECO:0000256" key="3">
    <source>
        <dbReference type="ARBA" id="ARBA00022679"/>
    </source>
</evidence>
<dbReference type="Gene3D" id="3.30.70.890">
    <property type="entry name" value="GHMP kinase, C-terminal domain"/>
    <property type="match status" value="1"/>
</dbReference>
<dbReference type="EMBL" id="DPBP01000003">
    <property type="protein sequence ID" value="HCE16324.1"/>
    <property type="molecule type" value="Genomic_DNA"/>
</dbReference>
<dbReference type="InterPro" id="IPR036554">
    <property type="entry name" value="GHMP_kinase_C_sf"/>
</dbReference>
<keyword evidence="2" id="KW-0444">Lipid biosynthesis</keyword>
<protein>
    <submittedName>
        <fullName evidence="12">Mevalonate kinase</fullName>
    </submittedName>
</protein>
<dbReference type="InterPro" id="IPR013750">
    <property type="entry name" value="GHMP_kinase_C_dom"/>
</dbReference>
<keyword evidence="3" id="KW-0808">Transferase</keyword>
<keyword evidence="1" id="KW-0963">Cytoplasm</keyword>
<evidence type="ECO:0000256" key="7">
    <source>
        <dbReference type="ARBA" id="ARBA00022842"/>
    </source>
</evidence>
<accession>A0A3D1JD21</accession>
<evidence type="ECO:0000256" key="9">
    <source>
        <dbReference type="ARBA" id="ARBA00029438"/>
    </source>
</evidence>
<evidence type="ECO:0000313" key="13">
    <source>
        <dbReference type="Proteomes" id="UP000264141"/>
    </source>
</evidence>
<keyword evidence="8" id="KW-0443">Lipid metabolism</keyword>
<feature type="domain" description="GHMP kinase N-terminal" evidence="10">
    <location>
        <begin position="79"/>
        <end position="157"/>
    </location>
</feature>
<proteinExistence type="predicted"/>
<keyword evidence="7" id="KW-0460">Magnesium</keyword>
<evidence type="ECO:0000256" key="6">
    <source>
        <dbReference type="ARBA" id="ARBA00022840"/>
    </source>
</evidence>
<dbReference type="STRING" id="229919.GCA_001050195_00553"/>
<keyword evidence="4" id="KW-0547">Nucleotide-binding</keyword>
<dbReference type="GO" id="GO:0005829">
    <property type="term" value="C:cytosol"/>
    <property type="evidence" value="ECO:0007669"/>
    <property type="project" value="TreeGrafter"/>
</dbReference>
<dbReference type="PRINTS" id="PR00959">
    <property type="entry name" value="MEVGALKINASE"/>
</dbReference>
<dbReference type="InterPro" id="IPR020568">
    <property type="entry name" value="Ribosomal_Su5_D2-typ_SF"/>
</dbReference>
<dbReference type="Pfam" id="PF08544">
    <property type="entry name" value="GHMP_kinases_C"/>
    <property type="match status" value="1"/>
</dbReference>
<dbReference type="Pfam" id="PF00288">
    <property type="entry name" value="GHMP_kinases_N"/>
    <property type="match status" value="1"/>
</dbReference>
<evidence type="ECO:0000256" key="4">
    <source>
        <dbReference type="ARBA" id="ARBA00022741"/>
    </source>
</evidence>
<dbReference type="NCBIfam" id="TIGR00549">
    <property type="entry name" value="mevalon_kin"/>
    <property type="match status" value="1"/>
</dbReference>
<evidence type="ECO:0000313" key="12">
    <source>
        <dbReference type="EMBL" id="HCE16324.1"/>
    </source>
</evidence>
<evidence type="ECO:0000256" key="5">
    <source>
        <dbReference type="ARBA" id="ARBA00022777"/>
    </source>
</evidence>
<comment type="pathway">
    <text evidence="9">Isoprenoid biosynthesis; isopentenyl diphosphate biosynthesis via mevalonate pathway; isopentenyl diphosphate from (R)-mevalonate: step 1/3.</text>
</comment>
<organism evidence="12 13">
    <name type="scientific">Anaerolinea thermolimosa</name>
    <dbReference type="NCBI Taxonomy" id="229919"/>
    <lineage>
        <taxon>Bacteria</taxon>
        <taxon>Bacillati</taxon>
        <taxon>Chloroflexota</taxon>
        <taxon>Anaerolineae</taxon>
        <taxon>Anaerolineales</taxon>
        <taxon>Anaerolineaceae</taxon>
        <taxon>Anaerolinea</taxon>
    </lineage>
</organism>
<dbReference type="GO" id="GO:0019287">
    <property type="term" value="P:isopentenyl diphosphate biosynthetic process, mevalonate pathway"/>
    <property type="evidence" value="ECO:0007669"/>
    <property type="project" value="UniProtKB-UniPathway"/>
</dbReference>
<evidence type="ECO:0000259" key="10">
    <source>
        <dbReference type="Pfam" id="PF00288"/>
    </source>
</evidence>
<dbReference type="Proteomes" id="UP000264141">
    <property type="component" value="Unassembled WGS sequence"/>
</dbReference>
<dbReference type="RefSeq" id="WP_062189527.1">
    <property type="nucleotide sequence ID" value="NZ_DF967965.1"/>
</dbReference>
<sequence length="313" mass="32729">MPAVTASAPGKIILFGEHAVVYGQPAIAVPVTQVQARCTVVAIPTAPAGRVEIDAPDIGLKSTLEELSPAHPLALPLHLVREQLGIPAFPACRLRITSTIPIASGLGSGAAVSVAVARAVSAFLGHPLSDEQVSGIAFRVDQTHHGTPSGIDNTVITYNQPIYFVRGEPFERLTLHHPFWMVIGNSGIASPTLTVVEEVRQRYQSSPSSIEPILLAIGEIVRQARAILASDSLEPLGALLTENHQRLQELGVSCPELDHLVNAALQNGALGAKLSGGGRGGNMIALVEEGQAARVADALRRAGAVSTLITRVG</sequence>
<dbReference type="Gene3D" id="3.30.230.10">
    <property type="match status" value="1"/>
</dbReference>
<comment type="caution">
    <text evidence="12">The sequence shown here is derived from an EMBL/GenBank/DDBJ whole genome shotgun (WGS) entry which is preliminary data.</text>
</comment>
<evidence type="ECO:0000256" key="2">
    <source>
        <dbReference type="ARBA" id="ARBA00022516"/>
    </source>
</evidence>
<evidence type="ECO:0000259" key="11">
    <source>
        <dbReference type="Pfam" id="PF08544"/>
    </source>
</evidence>
<keyword evidence="5 12" id="KW-0418">Kinase</keyword>
<name>A0A3D1JD21_9CHLR</name>
<dbReference type="InterPro" id="IPR006205">
    <property type="entry name" value="Mev_gal_kin"/>
</dbReference>
<dbReference type="PANTHER" id="PTHR43290:SF2">
    <property type="entry name" value="MEVALONATE KINASE"/>
    <property type="match status" value="1"/>
</dbReference>
<dbReference type="AlphaFoldDB" id="A0A3D1JD21"/>
<reference evidence="12 13" key="1">
    <citation type="journal article" date="2018" name="Nat. Biotechnol.">
        <title>A standardized bacterial taxonomy based on genome phylogeny substantially revises the tree of life.</title>
        <authorList>
            <person name="Parks D.H."/>
            <person name="Chuvochina M."/>
            <person name="Waite D.W."/>
            <person name="Rinke C."/>
            <person name="Skarshewski A."/>
            <person name="Chaumeil P.A."/>
            <person name="Hugenholtz P."/>
        </authorList>
    </citation>
    <scope>NUCLEOTIDE SEQUENCE [LARGE SCALE GENOMIC DNA]</scope>
    <source>
        <strain evidence="12">UBA8781</strain>
    </source>
</reference>
<dbReference type="PANTHER" id="PTHR43290">
    <property type="entry name" value="MEVALONATE KINASE"/>
    <property type="match status" value="1"/>
</dbReference>
<dbReference type="GO" id="GO:0004496">
    <property type="term" value="F:mevalonate kinase activity"/>
    <property type="evidence" value="ECO:0007669"/>
    <property type="project" value="InterPro"/>
</dbReference>
<evidence type="ECO:0000256" key="1">
    <source>
        <dbReference type="ARBA" id="ARBA00022490"/>
    </source>
</evidence>
<dbReference type="UniPathway" id="UPA00057">
    <property type="reaction ID" value="UER00098"/>
</dbReference>
<dbReference type="InterPro" id="IPR014721">
    <property type="entry name" value="Ribsml_uS5_D2-typ_fold_subgr"/>
</dbReference>
<dbReference type="SUPFAM" id="SSF55060">
    <property type="entry name" value="GHMP Kinase, C-terminal domain"/>
    <property type="match status" value="1"/>
</dbReference>
<dbReference type="InterPro" id="IPR006204">
    <property type="entry name" value="GHMP_kinase_N_dom"/>
</dbReference>
<feature type="domain" description="GHMP kinase C-terminal" evidence="11">
    <location>
        <begin position="230"/>
        <end position="303"/>
    </location>
</feature>
<gene>
    <name evidence="12" type="primary">mvk</name>
    <name evidence="12" type="ORF">DEQ80_00555</name>
</gene>
<dbReference type="GO" id="GO:0005524">
    <property type="term" value="F:ATP binding"/>
    <property type="evidence" value="ECO:0007669"/>
    <property type="project" value="UniProtKB-KW"/>
</dbReference>
<dbReference type="SUPFAM" id="SSF54211">
    <property type="entry name" value="Ribosomal protein S5 domain 2-like"/>
    <property type="match status" value="1"/>
</dbReference>